<dbReference type="Antibodypedia" id="29744">
    <property type="antibodies" value="37 antibodies from 12 providers"/>
</dbReference>
<evidence type="ECO:0000313" key="1">
    <source>
        <dbReference type="Ensembl" id="ENSMUSP00000101429.2"/>
    </source>
</evidence>
<dbReference type="Bgee" id="ENSMUSG00000028751">
    <property type="expression patterns" value="Expressed in lip and 36 other cell types or tissues"/>
</dbReference>
<dbReference type="Ensembl" id="ENSMUST00000105803.2">
    <property type="protein sequence ID" value="ENSMUSP00000101429.2"/>
    <property type="gene ID" value="ENSMUSG00000028751.14"/>
</dbReference>
<reference evidence="1" key="3">
    <citation type="submission" date="2025-08" db="UniProtKB">
        <authorList>
            <consortium name="Ensembl"/>
        </authorList>
    </citation>
    <scope>IDENTIFICATION</scope>
    <source>
        <strain evidence="1">C57BL/6J</strain>
    </source>
</reference>
<sequence length="80" mass="8427">MTMAAIAVSVAPTGQWTRRIGVVMPMTAAMAAWRSWAVTPSWKSTSSLSLETTSSVLVERLASGIPASVTREPLSAFATT</sequence>
<dbReference type="AGR" id="MGI:1349660"/>
<dbReference type="AlphaFoldDB" id="A2APQ4"/>
<keyword evidence="3" id="KW-1185">Reference proteome</keyword>
<gene>
    <name evidence="1 2" type="primary">Pla2g2e</name>
</gene>
<dbReference type="GeneTree" id="ENSGT00940000161504"/>
<dbReference type="Proteomes" id="UP000000589">
    <property type="component" value="Chromosome 4"/>
</dbReference>
<proteinExistence type="predicted"/>
<dbReference type="MGI" id="MGI:1349660">
    <property type="gene designation" value="Pla2g2e"/>
</dbReference>
<reference evidence="1 3" key="1">
    <citation type="journal article" date="2009" name="PLoS Biol.">
        <title>Lineage-specific biology revealed by a finished genome assembly of the mouse.</title>
        <authorList>
            <consortium name="Mouse Genome Sequencing Consortium"/>
            <person name="Church D.M."/>
            <person name="Goodstadt L."/>
            <person name="Hillier L.W."/>
            <person name="Zody M.C."/>
            <person name="Goldstein S."/>
            <person name="She X."/>
            <person name="Bult C.J."/>
            <person name="Agarwala R."/>
            <person name="Cherry J.L."/>
            <person name="DiCuccio M."/>
            <person name="Hlavina W."/>
            <person name="Kapustin Y."/>
            <person name="Meric P."/>
            <person name="Maglott D."/>
            <person name="Birtle Z."/>
            <person name="Marques A.C."/>
            <person name="Graves T."/>
            <person name="Zhou S."/>
            <person name="Teague B."/>
            <person name="Potamousis K."/>
            <person name="Churas C."/>
            <person name="Place M."/>
            <person name="Herschleb J."/>
            <person name="Runnheim R."/>
            <person name="Forrest D."/>
            <person name="Amos-Landgraf J."/>
            <person name="Schwartz D.C."/>
            <person name="Cheng Z."/>
            <person name="Lindblad-Toh K."/>
            <person name="Eichler E.E."/>
            <person name="Ponting C.P."/>
        </authorList>
    </citation>
    <scope>NUCLEOTIDE SEQUENCE [LARGE SCALE GENOMIC DNA]</scope>
    <source>
        <strain evidence="1 3">C57BL/6J</strain>
    </source>
</reference>
<protein>
    <submittedName>
        <fullName evidence="1">Phospholipase A2, group IIE</fullName>
    </submittedName>
</protein>
<organism evidence="1 3">
    <name type="scientific">Mus musculus</name>
    <name type="common">Mouse</name>
    <dbReference type="NCBI Taxonomy" id="10090"/>
    <lineage>
        <taxon>Eukaryota</taxon>
        <taxon>Metazoa</taxon>
        <taxon>Chordata</taxon>
        <taxon>Craniata</taxon>
        <taxon>Vertebrata</taxon>
        <taxon>Euteleostomi</taxon>
        <taxon>Mammalia</taxon>
        <taxon>Eutheria</taxon>
        <taxon>Euarchontoglires</taxon>
        <taxon>Glires</taxon>
        <taxon>Rodentia</taxon>
        <taxon>Myomorpha</taxon>
        <taxon>Muroidea</taxon>
        <taxon>Muridae</taxon>
        <taxon>Murinae</taxon>
        <taxon>Mus</taxon>
        <taxon>Mus</taxon>
    </lineage>
</organism>
<evidence type="ECO:0000313" key="2">
    <source>
        <dbReference type="MGI" id="MGI:1349660"/>
    </source>
</evidence>
<reference evidence="1 3" key="2">
    <citation type="journal article" date="2011" name="PLoS Biol.">
        <title>Modernizing reference genome assemblies.</title>
        <authorList>
            <person name="Church D.M."/>
            <person name="Schneider V.A."/>
            <person name="Graves T."/>
            <person name="Auger K."/>
            <person name="Cunningham F."/>
            <person name="Bouk N."/>
            <person name="Chen H.C."/>
            <person name="Agarwala R."/>
            <person name="McLaren W.M."/>
            <person name="Ritchie G.R."/>
            <person name="Albracht D."/>
            <person name="Kremitzki M."/>
            <person name="Rock S."/>
            <person name="Kotkiewicz H."/>
            <person name="Kremitzki C."/>
            <person name="Wollam A."/>
            <person name="Trani L."/>
            <person name="Fulton L."/>
            <person name="Fulton R."/>
            <person name="Matthews L."/>
            <person name="Whitehead S."/>
            <person name="Chow W."/>
            <person name="Torrance J."/>
            <person name="Dunn M."/>
            <person name="Harden G."/>
            <person name="Threadgold G."/>
            <person name="Wood J."/>
            <person name="Collins J."/>
            <person name="Heath P."/>
            <person name="Griffiths G."/>
            <person name="Pelan S."/>
            <person name="Grafham D."/>
            <person name="Eichler E.E."/>
            <person name="Weinstock G."/>
            <person name="Mardis E.R."/>
            <person name="Wilson R.K."/>
            <person name="Howe K."/>
            <person name="Flicek P."/>
            <person name="Hubbard T."/>
        </authorList>
    </citation>
    <scope>NUCLEOTIDE SEQUENCE [LARGE SCALE GENOMIC DNA]</scope>
    <source>
        <strain evidence="1 3">C57BL/6J</strain>
    </source>
</reference>
<accession>A2APQ4</accession>
<dbReference type="ExpressionAtlas" id="A2APQ4">
    <property type="expression patterns" value="baseline and differential"/>
</dbReference>
<dbReference type="HOGENOM" id="CLU_2589111_0_0_1"/>
<name>A2APQ4_MOUSE</name>
<dbReference type="VEuPathDB" id="HostDB:ENSMUSG00000028751"/>
<evidence type="ECO:0000313" key="3">
    <source>
        <dbReference type="Proteomes" id="UP000000589"/>
    </source>
</evidence>
<reference evidence="1" key="4">
    <citation type="submission" date="2025-09" db="UniProtKB">
        <authorList>
            <consortium name="Ensembl"/>
        </authorList>
    </citation>
    <scope>IDENTIFICATION</scope>
    <source>
        <strain evidence="1">C57BL/6J</strain>
    </source>
</reference>